<name>A0A8T2PRA1_9TELE</name>
<proteinExistence type="predicted"/>
<evidence type="ECO:0000313" key="2">
    <source>
        <dbReference type="Proteomes" id="UP000824540"/>
    </source>
</evidence>
<accession>A0A8T2PRA1</accession>
<gene>
    <name evidence="1" type="ORF">JZ751_012009</name>
</gene>
<comment type="caution">
    <text evidence="1">The sequence shown here is derived from an EMBL/GenBank/DDBJ whole genome shotgun (WGS) entry which is preliminary data.</text>
</comment>
<organism evidence="1 2">
    <name type="scientific">Albula glossodonta</name>
    <name type="common">roundjaw bonefish</name>
    <dbReference type="NCBI Taxonomy" id="121402"/>
    <lineage>
        <taxon>Eukaryota</taxon>
        <taxon>Metazoa</taxon>
        <taxon>Chordata</taxon>
        <taxon>Craniata</taxon>
        <taxon>Vertebrata</taxon>
        <taxon>Euteleostomi</taxon>
        <taxon>Actinopterygii</taxon>
        <taxon>Neopterygii</taxon>
        <taxon>Teleostei</taxon>
        <taxon>Albuliformes</taxon>
        <taxon>Albulidae</taxon>
        <taxon>Albula</taxon>
    </lineage>
</organism>
<dbReference type="EMBL" id="JAFBMS010000003">
    <property type="protein sequence ID" value="KAG9353885.1"/>
    <property type="molecule type" value="Genomic_DNA"/>
</dbReference>
<evidence type="ECO:0000313" key="1">
    <source>
        <dbReference type="EMBL" id="KAG9353885.1"/>
    </source>
</evidence>
<protein>
    <submittedName>
        <fullName evidence="1">Uncharacterized protein</fullName>
    </submittedName>
</protein>
<dbReference type="AlphaFoldDB" id="A0A8T2PRA1"/>
<sequence>MRSTGGRMLRTDAGDVCVSLNPSSSETADEFNGYFNTAGCPDCCFGFELQCTYPQMARTAIENIICFVWGDFCVCVCVC</sequence>
<dbReference type="Proteomes" id="UP000824540">
    <property type="component" value="Unassembled WGS sequence"/>
</dbReference>
<reference evidence="1" key="1">
    <citation type="thesis" date="2021" institute="BYU ScholarsArchive" country="Provo, UT, USA">
        <title>Applications of and Algorithms for Genome Assembly and Genomic Analyses with an Emphasis on Marine Teleosts.</title>
        <authorList>
            <person name="Pickett B.D."/>
        </authorList>
    </citation>
    <scope>NUCLEOTIDE SEQUENCE</scope>
    <source>
        <strain evidence="1">HI-2016</strain>
    </source>
</reference>
<keyword evidence="2" id="KW-1185">Reference proteome</keyword>